<feature type="transmembrane region" description="Helical" evidence="1">
    <location>
        <begin position="337"/>
        <end position="356"/>
    </location>
</feature>
<feature type="transmembrane region" description="Helical" evidence="1">
    <location>
        <begin position="48"/>
        <end position="71"/>
    </location>
</feature>
<evidence type="ECO:0000313" key="3">
    <source>
        <dbReference type="Proteomes" id="UP000326852"/>
    </source>
</evidence>
<keyword evidence="1" id="KW-0812">Transmembrane</keyword>
<protein>
    <recommendedName>
        <fullName evidence="4">O-antigen ligase domain-containing protein</fullName>
    </recommendedName>
</protein>
<organism evidence="2 3">
    <name type="scientific">Arthrobacter yangruifuii</name>
    <dbReference type="NCBI Taxonomy" id="2606616"/>
    <lineage>
        <taxon>Bacteria</taxon>
        <taxon>Bacillati</taxon>
        <taxon>Actinomycetota</taxon>
        <taxon>Actinomycetes</taxon>
        <taxon>Micrococcales</taxon>
        <taxon>Micrococcaceae</taxon>
        <taxon>Arthrobacter</taxon>
    </lineage>
</organism>
<feature type="transmembrane region" description="Helical" evidence="1">
    <location>
        <begin position="108"/>
        <end position="133"/>
    </location>
</feature>
<feature type="transmembrane region" description="Helical" evidence="1">
    <location>
        <begin position="83"/>
        <end position="101"/>
    </location>
</feature>
<evidence type="ECO:0008006" key="4">
    <source>
        <dbReference type="Google" id="ProtNLM"/>
    </source>
</evidence>
<keyword evidence="3" id="KW-1185">Reference proteome</keyword>
<evidence type="ECO:0000256" key="1">
    <source>
        <dbReference type="SAM" id="Phobius"/>
    </source>
</evidence>
<feature type="transmembrane region" description="Helical" evidence="1">
    <location>
        <begin position="163"/>
        <end position="181"/>
    </location>
</feature>
<gene>
    <name evidence="2" type="ORF">GD627_13365</name>
</gene>
<feature type="transmembrane region" description="Helical" evidence="1">
    <location>
        <begin position="188"/>
        <end position="216"/>
    </location>
</feature>
<proteinExistence type="predicted"/>
<dbReference type="RefSeq" id="WP_152272902.1">
    <property type="nucleotide sequence ID" value="NZ_VTFX01000005.1"/>
</dbReference>
<name>A0A5N6MFM5_9MICC</name>
<keyword evidence="1" id="KW-0472">Membrane</keyword>
<dbReference type="AlphaFoldDB" id="A0A5N6MFM5"/>
<feature type="transmembrane region" description="Helical" evidence="1">
    <location>
        <begin position="305"/>
        <end position="325"/>
    </location>
</feature>
<comment type="caution">
    <text evidence="2">The sequence shown here is derived from an EMBL/GenBank/DDBJ whole genome shotgun (WGS) entry which is preliminary data.</text>
</comment>
<feature type="transmembrane region" description="Helical" evidence="1">
    <location>
        <begin position="228"/>
        <end position="246"/>
    </location>
</feature>
<keyword evidence="1" id="KW-1133">Transmembrane helix</keyword>
<reference evidence="2 3" key="1">
    <citation type="submission" date="2019-08" db="EMBL/GenBank/DDBJ databases">
        <title>Arthrobacter sp. nov., isolated from plateau pika and Tibetan wild ass.</title>
        <authorList>
            <person name="Ge Y."/>
        </authorList>
    </citation>
    <scope>NUCLEOTIDE SEQUENCE [LARGE SCALE GENOMIC DNA]</scope>
    <source>
        <strain evidence="2 3">785</strain>
    </source>
</reference>
<accession>A0A5N6MFM5</accession>
<dbReference type="Proteomes" id="UP000326852">
    <property type="component" value="Unassembled WGS sequence"/>
</dbReference>
<sequence>MAIGIVLFLAVPSVARSVIVGAGTPLHPATIFVLVASLWLCSTRFKEILEVAVTSLGNTIFITLLSLHSILLTFVGTGALGQLLNNLIGPLLLMGLVVLAVRDGHSRVTLVFVRVVLGSALLQAAFAVVQVFLGRPILYEAQYARFYWFDSERFSRAVGTLDSALDLALLLVVAVPFTVYIRSNTLRVLAVGVLLAGVFATQSRLGVVLALIGVVYVVFAGDTLRTRLVSALGLLVCAGGLLMSRFGQGFLDRLQNASGSTIRRTEAIDYVFDNIFSKVLIGRGLNSSYELKMSGSLGSSLENGFAMYAFDFGWVPAAGILIFLLRVFVISFAKREWGSALVMFILITMQAGYSSFMTQSASGAIMFFLAGILAARLPGLEDSGRQPSSDRISTQSPA</sequence>
<dbReference type="EMBL" id="VTFX01000005">
    <property type="protein sequence ID" value="KAD3515262.1"/>
    <property type="molecule type" value="Genomic_DNA"/>
</dbReference>
<evidence type="ECO:0000313" key="2">
    <source>
        <dbReference type="EMBL" id="KAD3515262.1"/>
    </source>
</evidence>
<feature type="transmembrane region" description="Helical" evidence="1">
    <location>
        <begin position="25"/>
        <end position="41"/>
    </location>
</feature>